<accession>A8ZLS9</accession>
<organism evidence="1 2">
    <name type="scientific">Acaryochloris marina (strain MBIC 11017)</name>
    <dbReference type="NCBI Taxonomy" id="329726"/>
    <lineage>
        <taxon>Bacteria</taxon>
        <taxon>Bacillati</taxon>
        <taxon>Cyanobacteriota</taxon>
        <taxon>Cyanophyceae</taxon>
        <taxon>Acaryochloridales</taxon>
        <taxon>Acaryochloridaceae</taxon>
        <taxon>Acaryochloris</taxon>
    </lineage>
</organism>
<gene>
    <name evidence="1" type="ordered locus">AM1_B0388</name>
</gene>
<sequence>MQDFPNSDRGPRLFFDQDHPFVTTGQERLIKVGPVDENRPLRITRV</sequence>
<dbReference type="Proteomes" id="UP000000268">
    <property type="component" value="Plasmid pREB2"/>
</dbReference>
<dbReference type="AlphaFoldDB" id="A8ZLS9"/>
<dbReference type="HOGENOM" id="CLU_3178844_0_0_3"/>
<dbReference type="KEGG" id="amr:AM1_B0388"/>
<keyword evidence="2" id="KW-1185">Reference proteome</keyword>
<reference evidence="1 2" key="1">
    <citation type="journal article" date="2008" name="Proc. Natl. Acad. Sci. U.S.A.">
        <title>Niche adaptation and genome expansion in the chlorophyll d-producing cyanobacterium Acaryochloris marina.</title>
        <authorList>
            <person name="Swingley W.D."/>
            <person name="Chen M."/>
            <person name="Cheung P.C."/>
            <person name="Conrad A.L."/>
            <person name="Dejesa L.C."/>
            <person name="Hao J."/>
            <person name="Honchak B.M."/>
            <person name="Karbach L.E."/>
            <person name="Kurdoglu A."/>
            <person name="Lahiri S."/>
            <person name="Mastrian S.D."/>
            <person name="Miyashita H."/>
            <person name="Page L."/>
            <person name="Ramakrishna P."/>
            <person name="Satoh S."/>
            <person name="Sattley W.M."/>
            <person name="Shimada Y."/>
            <person name="Taylor H.L."/>
            <person name="Tomo T."/>
            <person name="Tsuchiya T."/>
            <person name="Wang Z.T."/>
            <person name="Raymond J."/>
            <person name="Mimuro M."/>
            <person name="Blankenship R.E."/>
            <person name="Touchman J.W."/>
        </authorList>
    </citation>
    <scope>NUCLEOTIDE SEQUENCE [LARGE SCALE GENOMIC DNA]</scope>
    <source>
        <strain evidence="2">MBIC 11017</strain>
        <plasmid evidence="2">Plasmid pREB2</plasmid>
    </source>
</reference>
<name>A8ZLS9_ACAM1</name>
<geneLocation type="plasmid" evidence="1 2">
    <name>pREB2</name>
</geneLocation>
<protein>
    <submittedName>
        <fullName evidence="1">Uncharacterized protein</fullName>
    </submittedName>
</protein>
<keyword evidence="1" id="KW-0614">Plasmid</keyword>
<evidence type="ECO:0000313" key="2">
    <source>
        <dbReference type="Proteomes" id="UP000000268"/>
    </source>
</evidence>
<dbReference type="EMBL" id="CP000839">
    <property type="protein sequence ID" value="ABW32106.1"/>
    <property type="molecule type" value="Genomic_DNA"/>
</dbReference>
<evidence type="ECO:0000313" key="1">
    <source>
        <dbReference type="EMBL" id="ABW32106.1"/>
    </source>
</evidence>
<proteinExistence type="predicted"/>